<keyword evidence="2" id="KW-1185">Reference proteome</keyword>
<evidence type="ECO:0008006" key="3">
    <source>
        <dbReference type="Google" id="ProtNLM"/>
    </source>
</evidence>
<protein>
    <recommendedName>
        <fullName evidence="3">Lipoprotein</fullName>
    </recommendedName>
</protein>
<dbReference type="RefSeq" id="WP_115774576.1">
    <property type="nucleotide sequence ID" value="NZ_PIOC01000027.1"/>
</dbReference>
<evidence type="ECO:0000313" key="1">
    <source>
        <dbReference type="EMBL" id="RDW16390.1"/>
    </source>
</evidence>
<name>A0A3D8PJY6_9BACI</name>
<organism evidence="1 2">
    <name type="scientific">Oceanobacillus arenosus</name>
    <dbReference type="NCBI Taxonomy" id="1229153"/>
    <lineage>
        <taxon>Bacteria</taxon>
        <taxon>Bacillati</taxon>
        <taxon>Bacillota</taxon>
        <taxon>Bacilli</taxon>
        <taxon>Bacillales</taxon>
        <taxon>Bacillaceae</taxon>
        <taxon>Oceanobacillus</taxon>
    </lineage>
</organism>
<evidence type="ECO:0000313" key="2">
    <source>
        <dbReference type="Proteomes" id="UP000257143"/>
    </source>
</evidence>
<dbReference type="Proteomes" id="UP000257143">
    <property type="component" value="Unassembled WGS sequence"/>
</dbReference>
<sequence>MKSCIRIIIFALFMVLVLSGCSLKSEENAVMDAKETARQVFEEQTPIEANHEINERALYLPANLEVQSGDETNLILENGDQTFIVFHNTNEDNKSELNYHSAQTDKALVLESFNDDDKLAYIRILPDEGEGYELQIGIGGVKITTYTTLAKLHKDAQEMMKMAKFISTESQYAYRLKRSVNQVMI</sequence>
<comment type="caution">
    <text evidence="1">The sequence shown here is derived from an EMBL/GenBank/DDBJ whole genome shotgun (WGS) entry which is preliminary data.</text>
</comment>
<dbReference type="PROSITE" id="PS51257">
    <property type="entry name" value="PROKAR_LIPOPROTEIN"/>
    <property type="match status" value="1"/>
</dbReference>
<dbReference type="OrthoDB" id="2450230at2"/>
<dbReference type="EMBL" id="PIOC01000027">
    <property type="protein sequence ID" value="RDW16390.1"/>
    <property type="molecule type" value="Genomic_DNA"/>
</dbReference>
<reference evidence="2" key="1">
    <citation type="submission" date="2017-11" db="EMBL/GenBank/DDBJ databases">
        <authorList>
            <person name="Zhu W."/>
        </authorList>
    </citation>
    <scope>NUCLEOTIDE SEQUENCE [LARGE SCALE GENOMIC DNA]</scope>
    <source>
        <strain evidence="2">CAU 1183</strain>
    </source>
</reference>
<dbReference type="AlphaFoldDB" id="A0A3D8PJY6"/>
<proteinExistence type="predicted"/>
<accession>A0A3D8PJY6</accession>
<gene>
    <name evidence="1" type="ORF">CWR48_17250</name>
</gene>